<evidence type="ECO:0000256" key="25">
    <source>
        <dbReference type="ARBA" id="ARBA00044632"/>
    </source>
</evidence>
<comment type="catalytic activity">
    <reaction evidence="26">
        <text>a 5'-end 2'-deoxyribose-2'-deoxyribonucleotide-DNA = (2E,4S)-4-hydroxypenten-2-al-5-phosphate + a 5'-end 5'-phospho-2'-deoxyribonucleoside-DNA + H(+)</text>
        <dbReference type="Rhea" id="RHEA:76255"/>
        <dbReference type="Rhea" id="RHEA-COMP:13180"/>
        <dbReference type="Rhea" id="RHEA-COMP:18657"/>
        <dbReference type="ChEBI" id="CHEBI:15378"/>
        <dbReference type="ChEBI" id="CHEBI:136412"/>
        <dbReference type="ChEBI" id="CHEBI:195194"/>
        <dbReference type="ChEBI" id="CHEBI:195195"/>
    </reaction>
</comment>
<dbReference type="GO" id="GO:0005737">
    <property type="term" value="C:cytoplasm"/>
    <property type="evidence" value="ECO:0007669"/>
    <property type="project" value="UniProtKB-SubCell"/>
</dbReference>
<dbReference type="EC" id="4.2.99.18" evidence="5"/>
<feature type="compositionally biased region" description="Basic and acidic residues" evidence="29">
    <location>
        <begin position="14"/>
        <end position="23"/>
    </location>
</feature>
<evidence type="ECO:0000256" key="18">
    <source>
        <dbReference type="ARBA" id="ARBA00023027"/>
    </source>
</evidence>
<dbReference type="Pfam" id="PF14791">
    <property type="entry name" value="DNA_pol_B_thumb"/>
    <property type="match status" value="1"/>
</dbReference>
<dbReference type="PRINTS" id="PR00869">
    <property type="entry name" value="DNAPOLX"/>
</dbReference>
<dbReference type="Pfam" id="PF00533">
    <property type="entry name" value="BRCT"/>
    <property type="match status" value="1"/>
</dbReference>
<dbReference type="InterPro" id="IPR037160">
    <property type="entry name" value="DNA_Pol_thumb_sf"/>
</dbReference>
<evidence type="ECO:0000256" key="17">
    <source>
        <dbReference type="ARBA" id="ARBA00022932"/>
    </source>
</evidence>
<dbReference type="Gene3D" id="3.40.50.10190">
    <property type="entry name" value="BRCT domain"/>
    <property type="match status" value="1"/>
</dbReference>
<keyword evidence="9" id="KW-0488">Methylation</keyword>
<evidence type="ECO:0000256" key="2">
    <source>
        <dbReference type="ARBA" id="ARBA00001946"/>
    </source>
</evidence>
<evidence type="ECO:0000256" key="27">
    <source>
        <dbReference type="ARBA" id="ARBA00045548"/>
    </source>
</evidence>
<evidence type="ECO:0000256" key="8">
    <source>
        <dbReference type="ARBA" id="ARBA00020020"/>
    </source>
</evidence>
<evidence type="ECO:0000256" key="26">
    <source>
        <dbReference type="ARBA" id="ARBA00044678"/>
    </source>
</evidence>
<dbReference type="InterPro" id="IPR002008">
    <property type="entry name" value="DNA_pol_X_beta-like"/>
</dbReference>
<comment type="catalytic activity">
    <reaction evidence="25">
        <text>2'-deoxyribonucleotide-(2'-deoxyribose 5'-phosphate)-2'-deoxyribonucleotide-DNA = a 3'-end 2'-deoxyribonucleotide-(2,3-dehydro-2,3-deoxyribose 5'-phosphate)-DNA + a 5'-end 5'-phospho-2'-deoxyribonucleoside-DNA + H(+)</text>
        <dbReference type="Rhea" id="RHEA:66592"/>
        <dbReference type="Rhea" id="RHEA-COMP:13180"/>
        <dbReference type="Rhea" id="RHEA-COMP:16897"/>
        <dbReference type="Rhea" id="RHEA-COMP:17067"/>
        <dbReference type="ChEBI" id="CHEBI:15378"/>
        <dbReference type="ChEBI" id="CHEBI:136412"/>
        <dbReference type="ChEBI" id="CHEBI:157695"/>
        <dbReference type="ChEBI" id="CHEBI:167181"/>
        <dbReference type="EC" id="4.2.99.18"/>
    </reaction>
</comment>
<dbReference type="InterPro" id="IPR022312">
    <property type="entry name" value="DNA_pol_X"/>
</dbReference>
<dbReference type="InterPro" id="IPR018944">
    <property type="entry name" value="DNA_pol_lambd_fingers_domain"/>
</dbReference>
<evidence type="ECO:0000259" key="32">
    <source>
        <dbReference type="SMART" id="SM00532"/>
    </source>
</evidence>
<feature type="compositionally biased region" description="Basic and acidic residues" evidence="29">
    <location>
        <begin position="370"/>
        <end position="385"/>
    </location>
</feature>
<dbReference type="PANTHER" id="PTHR11276:SF28">
    <property type="entry name" value="DNA POLYMERASE LAMBDA"/>
    <property type="match status" value="1"/>
</dbReference>
<dbReference type="Pfam" id="PF14792">
    <property type="entry name" value="DNA_pol_B_palm"/>
    <property type="match status" value="1"/>
</dbReference>
<feature type="domain" description="Helix-hairpin-helix DNA-binding motif class 1" evidence="30">
    <location>
        <begin position="133"/>
        <end position="152"/>
    </location>
</feature>
<keyword evidence="20" id="KW-0234">DNA repair</keyword>
<keyword evidence="10" id="KW-0436">Ligase</keyword>
<dbReference type="FunFam" id="3.30.210.10:FF:000002">
    <property type="entry name" value="DNA polymerase"/>
    <property type="match status" value="1"/>
</dbReference>
<comment type="function">
    <text evidence="27">Repair polymerase that plays a key role in base-excision repair. During this process, the damaged base is excised by specific DNA glycosylases, the DNA backbone is nicked at the abasic site by an apurinic/apyrimidic (AP) endonuclease, and POLB removes 5'-deoxyribose-phosphate from the preincised AP site acting as a 5'-deoxyribose-phosphate lyase (5'-dRP lyase); through its DNA polymerase activity, it adds one nucleotide to the 3' end of the arising single-nucleotide gap. Conducts 'gap-filling' DNA synthesis in a stepwise distributive fashion rather than in a processive fashion as for other DNA polymerases. It is also able to cleave sugar-phosphate bonds 3' to an intact AP site, acting as an AP lyase.</text>
</comment>
<keyword evidence="14" id="KW-0235">DNA replication</keyword>
<comment type="subcellular location">
    <subcellularLocation>
        <location evidence="3">Cytoplasm</location>
    </subcellularLocation>
</comment>
<feature type="region of interest" description="Disordered" evidence="29">
    <location>
        <begin position="14"/>
        <end position="44"/>
    </location>
</feature>
<dbReference type="SUPFAM" id="SSF52113">
    <property type="entry name" value="BRCT domain"/>
    <property type="match status" value="1"/>
</dbReference>
<dbReference type="CDD" id="cd00141">
    <property type="entry name" value="NT_POLXc"/>
    <property type="match status" value="1"/>
</dbReference>
<accession>A0A6C0ETN6</accession>
<evidence type="ECO:0000256" key="24">
    <source>
        <dbReference type="ARBA" id="ARBA00035726"/>
    </source>
</evidence>
<evidence type="ECO:0000256" key="1">
    <source>
        <dbReference type="ARBA" id="ARBA00001936"/>
    </source>
</evidence>
<feature type="compositionally biased region" description="Basic and acidic residues" evidence="29">
    <location>
        <begin position="548"/>
        <end position="568"/>
    </location>
</feature>
<evidence type="ECO:0000256" key="10">
    <source>
        <dbReference type="ARBA" id="ARBA00022598"/>
    </source>
</evidence>
<keyword evidence="16" id="KW-0832">Ubl conjugation</keyword>
<feature type="compositionally biased region" description="Basic and acidic residues" evidence="29">
    <location>
        <begin position="523"/>
        <end position="534"/>
    </location>
</feature>
<keyword evidence="19" id="KW-0915">Sodium</keyword>
<evidence type="ECO:0000256" key="14">
    <source>
        <dbReference type="ARBA" id="ARBA00022705"/>
    </source>
</evidence>
<dbReference type="EC" id="6.5.1.2" evidence="6"/>
<evidence type="ECO:0000256" key="23">
    <source>
        <dbReference type="ARBA" id="ARBA00035717"/>
    </source>
</evidence>
<evidence type="ECO:0000256" key="3">
    <source>
        <dbReference type="ARBA" id="ARBA00004496"/>
    </source>
</evidence>
<comment type="catalytic activity">
    <reaction evidence="22">
        <text>NAD(+) + (deoxyribonucleotide)n-3'-hydroxyl + 5'-phospho-(deoxyribonucleotide)m = (deoxyribonucleotide)n+m + AMP + beta-nicotinamide D-nucleotide.</text>
        <dbReference type="EC" id="6.5.1.2"/>
    </reaction>
</comment>
<organism evidence="33">
    <name type="scientific">viral metagenome</name>
    <dbReference type="NCBI Taxonomy" id="1070528"/>
    <lineage>
        <taxon>unclassified sequences</taxon>
        <taxon>metagenomes</taxon>
        <taxon>organismal metagenomes</taxon>
    </lineage>
</organism>
<feature type="domain" description="NAD-dependent DNA ligase N-terminal" evidence="32">
    <location>
        <begin position="612"/>
        <end position="1006"/>
    </location>
</feature>
<dbReference type="GO" id="GO:0006303">
    <property type="term" value="P:double-strand break repair via nonhomologous end joining"/>
    <property type="evidence" value="ECO:0007669"/>
    <property type="project" value="TreeGrafter"/>
</dbReference>
<feature type="domain" description="Helix-hairpin-helix DNA-binding motif class 1" evidence="30">
    <location>
        <begin position="1104"/>
        <end position="1123"/>
    </location>
</feature>
<comment type="cofactor">
    <cofactor evidence="1">
        <name>Mn(2+)</name>
        <dbReference type="ChEBI" id="CHEBI:29035"/>
    </cofactor>
</comment>
<dbReference type="Gene3D" id="3.30.470.30">
    <property type="entry name" value="DNA ligase/mRNA capping enzyme"/>
    <property type="match status" value="1"/>
</dbReference>
<dbReference type="InterPro" id="IPR002054">
    <property type="entry name" value="DNA-dir_DNA_pol_X"/>
</dbReference>
<dbReference type="InterPro" id="IPR036420">
    <property type="entry name" value="BRCT_dom_sf"/>
</dbReference>
<dbReference type="EMBL" id="MN738926">
    <property type="protein sequence ID" value="QHT31883.1"/>
    <property type="molecule type" value="Genomic_DNA"/>
</dbReference>
<evidence type="ECO:0000256" key="19">
    <source>
        <dbReference type="ARBA" id="ARBA00023053"/>
    </source>
</evidence>
<evidence type="ECO:0000256" key="5">
    <source>
        <dbReference type="ARBA" id="ARBA00012720"/>
    </source>
</evidence>
<feature type="compositionally biased region" description="Basic and acidic residues" evidence="29">
    <location>
        <begin position="467"/>
        <end position="481"/>
    </location>
</feature>
<comment type="cofactor">
    <cofactor evidence="2">
        <name>Mg(2+)</name>
        <dbReference type="ChEBI" id="CHEBI:18420"/>
    </cofactor>
</comment>
<dbReference type="Pfam" id="PF10391">
    <property type="entry name" value="DNA_pol_lambd_f"/>
    <property type="match status" value="1"/>
</dbReference>
<evidence type="ECO:0000256" key="4">
    <source>
        <dbReference type="ARBA" id="ARBA00012417"/>
    </source>
</evidence>
<reference evidence="33" key="1">
    <citation type="journal article" date="2020" name="Nature">
        <title>Giant virus diversity and host interactions through global metagenomics.</title>
        <authorList>
            <person name="Schulz F."/>
            <person name="Roux S."/>
            <person name="Paez-Espino D."/>
            <person name="Jungbluth S."/>
            <person name="Walsh D.A."/>
            <person name="Denef V.J."/>
            <person name="McMahon K.D."/>
            <person name="Konstantinidis K.T."/>
            <person name="Eloe-Fadrosh E.A."/>
            <person name="Kyrpides N.C."/>
            <person name="Woyke T."/>
        </authorList>
    </citation>
    <scope>NUCLEOTIDE SEQUENCE</scope>
    <source>
        <strain evidence="33">GVMAG-M-3300009155-48</strain>
    </source>
</reference>
<dbReference type="PRINTS" id="PR00870">
    <property type="entry name" value="DNAPOLXBETA"/>
</dbReference>
<dbReference type="InterPro" id="IPR003583">
    <property type="entry name" value="Hlx-hairpin-Hlx_DNA-bd_motif"/>
</dbReference>
<evidence type="ECO:0000259" key="31">
    <source>
        <dbReference type="SMART" id="SM00483"/>
    </source>
</evidence>
<dbReference type="Pfam" id="PF01653">
    <property type="entry name" value="DNA_ligase_aden"/>
    <property type="match status" value="1"/>
</dbReference>
<dbReference type="SUPFAM" id="SSF56091">
    <property type="entry name" value="DNA ligase/mRNA capping enzyme, catalytic domain"/>
    <property type="match status" value="1"/>
</dbReference>
<dbReference type="InterPro" id="IPR001357">
    <property type="entry name" value="BRCT_dom"/>
</dbReference>
<dbReference type="SUPFAM" id="SSF50249">
    <property type="entry name" value="Nucleic acid-binding proteins"/>
    <property type="match status" value="1"/>
</dbReference>
<dbReference type="InterPro" id="IPR013839">
    <property type="entry name" value="DNAligase_adenylation"/>
</dbReference>
<keyword evidence="21" id="KW-0456">Lyase</keyword>
<dbReference type="InterPro" id="IPR012340">
    <property type="entry name" value="NA-bd_OB-fold"/>
</dbReference>
<dbReference type="GO" id="GO:0005634">
    <property type="term" value="C:nucleus"/>
    <property type="evidence" value="ECO:0007669"/>
    <property type="project" value="TreeGrafter"/>
</dbReference>
<keyword evidence="18" id="KW-0520">NAD</keyword>
<evidence type="ECO:0000256" key="28">
    <source>
        <dbReference type="ARBA" id="ARBA00049244"/>
    </source>
</evidence>
<dbReference type="PANTHER" id="PTHR11276">
    <property type="entry name" value="DNA POLYMERASE TYPE-X FAMILY MEMBER"/>
    <property type="match status" value="1"/>
</dbReference>
<evidence type="ECO:0000256" key="7">
    <source>
        <dbReference type="ARBA" id="ARBA00016513"/>
    </source>
</evidence>
<feature type="compositionally biased region" description="Basic residues" evidence="29">
    <location>
        <begin position="24"/>
        <end position="34"/>
    </location>
</feature>
<evidence type="ECO:0000256" key="22">
    <source>
        <dbReference type="ARBA" id="ARBA00034005"/>
    </source>
</evidence>
<dbReference type="InterPro" id="IPR043519">
    <property type="entry name" value="NT_sf"/>
</dbReference>
<dbReference type="InterPro" id="IPR010995">
    <property type="entry name" value="DNA_repair_Rad51/TF_NusA_a-hlx"/>
</dbReference>
<dbReference type="InterPro" id="IPR029398">
    <property type="entry name" value="PolB_thumb"/>
</dbReference>
<dbReference type="GO" id="GO:0000166">
    <property type="term" value="F:nucleotide binding"/>
    <property type="evidence" value="ECO:0007669"/>
    <property type="project" value="InterPro"/>
</dbReference>
<dbReference type="GO" id="GO:0140078">
    <property type="term" value="F:class I DNA-(apurinic or apyrimidinic site) endonuclease activity"/>
    <property type="evidence" value="ECO:0007669"/>
    <property type="project" value="UniProtKB-EC"/>
</dbReference>
<feature type="domain" description="DNA-directed DNA polymerase X" evidence="31">
    <location>
        <begin position="50"/>
        <end position="360"/>
    </location>
</feature>
<evidence type="ECO:0000256" key="15">
    <source>
        <dbReference type="ARBA" id="ARBA00022763"/>
    </source>
</evidence>
<keyword evidence="13" id="KW-0548">Nucleotidyltransferase</keyword>
<dbReference type="InterPro" id="IPR010996">
    <property type="entry name" value="HHH_MUS81"/>
</dbReference>
<dbReference type="GO" id="GO:0003887">
    <property type="term" value="F:DNA-directed DNA polymerase activity"/>
    <property type="evidence" value="ECO:0007669"/>
    <property type="project" value="UniProtKB-KW"/>
</dbReference>
<feature type="compositionally biased region" description="Basic and acidic residues" evidence="29">
    <location>
        <begin position="35"/>
        <end position="44"/>
    </location>
</feature>
<dbReference type="InterPro" id="IPR004150">
    <property type="entry name" value="NAD_DNA_ligase_OB"/>
</dbReference>
<evidence type="ECO:0000256" key="20">
    <source>
        <dbReference type="ARBA" id="ARBA00023204"/>
    </source>
</evidence>
<evidence type="ECO:0000256" key="6">
    <source>
        <dbReference type="ARBA" id="ARBA00012722"/>
    </source>
</evidence>
<protein>
    <recommendedName>
        <fullName evidence="8">DNA polymerase beta</fullName>
        <ecNumber evidence="4">2.7.7.7</ecNumber>
        <ecNumber evidence="5">4.2.99.18</ecNumber>
        <ecNumber evidence="6">6.5.1.2</ecNumber>
    </recommendedName>
    <alternativeName>
        <fullName evidence="23">5'-deoxyribose-phosphate lyase</fullName>
    </alternativeName>
    <alternativeName>
        <fullName evidence="24">AP lyase</fullName>
    </alternativeName>
    <alternativeName>
        <fullName evidence="7">DNA polymerase lambda</fullName>
    </alternativeName>
</protein>
<dbReference type="SMART" id="SM00483">
    <property type="entry name" value="POLXc"/>
    <property type="match status" value="1"/>
</dbReference>
<dbReference type="InterPro" id="IPR027421">
    <property type="entry name" value="DNA_pol_lamdba_lyase_dom_sf"/>
</dbReference>
<proteinExistence type="predicted"/>
<dbReference type="GO" id="GO:0006260">
    <property type="term" value="P:DNA replication"/>
    <property type="evidence" value="ECO:0007669"/>
    <property type="project" value="UniProtKB-KW"/>
</dbReference>
<comment type="catalytic activity">
    <reaction evidence="28">
        <text>DNA(n) + a 2'-deoxyribonucleoside 5'-triphosphate = DNA(n+1) + diphosphate</text>
        <dbReference type="Rhea" id="RHEA:22508"/>
        <dbReference type="Rhea" id="RHEA-COMP:17339"/>
        <dbReference type="Rhea" id="RHEA-COMP:17340"/>
        <dbReference type="ChEBI" id="CHEBI:33019"/>
        <dbReference type="ChEBI" id="CHEBI:61560"/>
        <dbReference type="ChEBI" id="CHEBI:173112"/>
        <dbReference type="EC" id="2.7.7.7"/>
    </reaction>
</comment>
<dbReference type="Pfam" id="PF14716">
    <property type="entry name" value="HHH_8"/>
    <property type="match status" value="1"/>
</dbReference>
<keyword evidence="11" id="KW-0237">DNA synthesis</keyword>
<dbReference type="Gene3D" id="1.10.150.20">
    <property type="entry name" value="5' to 3' exonuclease, C-terminal subdomain"/>
    <property type="match status" value="2"/>
</dbReference>
<dbReference type="Gene3D" id="3.30.210.10">
    <property type="entry name" value="DNA polymerase, thumb domain"/>
    <property type="match status" value="1"/>
</dbReference>
<dbReference type="SUPFAM" id="SSF47802">
    <property type="entry name" value="DNA polymerase beta, N-terminal domain-like"/>
    <property type="match status" value="1"/>
</dbReference>
<dbReference type="SMART" id="SM00278">
    <property type="entry name" value="HhH1"/>
    <property type="match status" value="4"/>
</dbReference>
<dbReference type="SUPFAM" id="SSF47794">
    <property type="entry name" value="Rad51 N-terminal domain-like"/>
    <property type="match status" value="1"/>
</dbReference>
<dbReference type="GO" id="GO:0003911">
    <property type="term" value="F:DNA ligase (NAD+) activity"/>
    <property type="evidence" value="ECO:0007669"/>
    <property type="project" value="UniProtKB-EC"/>
</dbReference>
<keyword evidence="15" id="KW-0227">DNA damage</keyword>
<feature type="region of interest" description="Disordered" evidence="29">
    <location>
        <begin position="357"/>
        <end position="568"/>
    </location>
</feature>
<evidence type="ECO:0000256" key="11">
    <source>
        <dbReference type="ARBA" id="ARBA00022634"/>
    </source>
</evidence>
<keyword evidence="12" id="KW-0808">Transferase</keyword>
<dbReference type="Pfam" id="PF03120">
    <property type="entry name" value="OB_DNA_ligase"/>
    <property type="match status" value="1"/>
</dbReference>
<dbReference type="InterPro" id="IPR013840">
    <property type="entry name" value="DNAligase_N"/>
</dbReference>
<keyword evidence="17" id="KW-0239">DNA-directed DNA polymerase</keyword>
<dbReference type="SUPFAM" id="SSF81585">
    <property type="entry name" value="PsbU/PolX domain-like"/>
    <property type="match status" value="1"/>
</dbReference>
<dbReference type="Gene3D" id="2.40.50.140">
    <property type="entry name" value="Nucleic acid-binding proteins"/>
    <property type="match status" value="1"/>
</dbReference>
<evidence type="ECO:0000256" key="12">
    <source>
        <dbReference type="ARBA" id="ARBA00022679"/>
    </source>
</evidence>
<dbReference type="Gene3D" id="3.30.460.10">
    <property type="entry name" value="Beta Polymerase, domain 2"/>
    <property type="match status" value="1"/>
</dbReference>
<dbReference type="InterPro" id="IPR028207">
    <property type="entry name" value="DNA_pol_B_palm_palm"/>
</dbReference>
<sequence>MSQIINEQKQLLKEKMVLKENKEKKPRKPRQTKKKMPEKSPENIVENREPMNENLVDLMEQLTVLMSKRGDNIRARVYKRAQETILAYPEPIVQVSQLKGLPGIGPTIMEKLKEYQETGTLELLEREKNKPEYMLSNVYGIGPIKAKELVEKFGIKSIQELRERQEEVLNVVQKIGLKYYEDIQERIPRSEIDKYNETFSSIFDKVKEDDSAYEIVGSYRRKLESSGDIDVIITSTNPFVFEKFIDILIENGIITNVLSRGKTKSLVVAKLPSSKVHRRVDFLYTKHQEYPFAVLYFTGSKGFNTVMRGHALKMGYSLNEHGISKMVDKKKTEQLQNTFDSERDIFDFLGLEYREPEDRKDGRTVIPKSNQKEEKGEPGSQKKEENIDDSTNISPKSIPKEEIGELVQLKEPGSQKIVENIDDSETISPKSNEKGEIGEPIQPGKKTRKKREPKEPKVKKSPKKKVPKEPKTKKTKREKDVFIQSSPKSIPKIENGELVQMGEPVQQNMNENIEVLKSISPKSMEEMREPEKQKKREPRKQKSPKRYIPKEPRTRKVKKEKPEKTKKNKIEKIENELNINQDKKVMAVDNISNAEIEKTKTHITNFKENGITVLESLNEKELSEMIVLASDRYYNTTASLMTDNEYDIVKEYIEKKYPKNIEVDLIGAPVKKNKVTLPYEMPSMDKIKPDSNALSNWMNKYKGPYVLSCKLDGVSGMYSTEGPQPKLYTRGDGKVGQDISHLLSILNLPKEPNMVVRGEFIIPKQVFEEKYKSIFANPRNLVSGIINSKTIDEKSKDLHFVAYEIIQPKMTPSQQLQKLTEMKHEVVMNKTVEALSNEMLSEILVDWRTNYMYEIDGVIVTDNNIYQRISGNPEHAFAFKMVLSDQMGEAKVVDVIWSPSKNGYLKPRVRIEPIRLGGVTIEYATGFNGKFIEDNKLGIGAVVQMIRSGDVIPYIKAVTTPAEKAKMPNIPYIWTTNHVDIVLEDIKGDITVLEKNITMFFVELEVDGLSSGNVKRIMEAGYNTVGKILKMSKTDFEKVEGFKTKMIEKIFNGIHEKVDKASLLDIMVASNTFGRGLSRKKMQPMMDEYPDLLTSQDSVEEKVKKLQSIKGIGLENAKGLVNNIPAFMAFLEETGLKGKLSETKQAEQTTAIANIVIDTSDPLYGKKIVMTKVRDKEIIEKMGKVGATLEDSVNKNTFAVIVKSKEDDSNKIKKAKELGIPIYTPEEFKMQYMK</sequence>
<evidence type="ECO:0000256" key="21">
    <source>
        <dbReference type="ARBA" id="ARBA00023239"/>
    </source>
</evidence>
<evidence type="ECO:0000259" key="30">
    <source>
        <dbReference type="SMART" id="SM00278"/>
    </source>
</evidence>
<dbReference type="SUPFAM" id="SSF81301">
    <property type="entry name" value="Nucleotidyltransferase"/>
    <property type="match status" value="1"/>
</dbReference>
<evidence type="ECO:0000256" key="9">
    <source>
        <dbReference type="ARBA" id="ARBA00022481"/>
    </source>
</evidence>
<dbReference type="Gene3D" id="1.10.150.110">
    <property type="entry name" value="DNA polymerase beta, N-terminal domain-like"/>
    <property type="match status" value="1"/>
</dbReference>
<evidence type="ECO:0000313" key="33">
    <source>
        <dbReference type="EMBL" id="QHT31883.1"/>
    </source>
</evidence>
<dbReference type="EC" id="2.7.7.7" evidence="4"/>
<dbReference type="GO" id="GO:0003677">
    <property type="term" value="F:DNA binding"/>
    <property type="evidence" value="ECO:0007669"/>
    <property type="project" value="InterPro"/>
</dbReference>
<feature type="domain" description="Helix-hairpin-helix DNA-binding motif class 1" evidence="30">
    <location>
        <begin position="1034"/>
        <end position="1053"/>
    </location>
</feature>
<name>A0A6C0ETN6_9ZZZZ</name>
<dbReference type="SMART" id="SM00532">
    <property type="entry name" value="LIGANc"/>
    <property type="match status" value="1"/>
</dbReference>
<evidence type="ECO:0000256" key="16">
    <source>
        <dbReference type="ARBA" id="ARBA00022843"/>
    </source>
</evidence>
<evidence type="ECO:0000256" key="29">
    <source>
        <dbReference type="SAM" id="MobiDB-lite"/>
    </source>
</evidence>
<evidence type="ECO:0000256" key="13">
    <source>
        <dbReference type="ARBA" id="ARBA00022695"/>
    </source>
</evidence>
<dbReference type="AlphaFoldDB" id="A0A6C0ETN6"/>
<feature type="domain" description="Helix-hairpin-helix DNA-binding motif class 1" evidence="30">
    <location>
        <begin position="96"/>
        <end position="115"/>
    </location>
</feature>
<feature type="compositionally biased region" description="Basic residues" evidence="29">
    <location>
        <begin position="535"/>
        <end position="547"/>
    </location>
</feature>